<dbReference type="InterPro" id="IPR001242">
    <property type="entry name" value="Condensation_dom"/>
</dbReference>
<dbReference type="InterPro" id="IPR010080">
    <property type="entry name" value="Thioester_reductase-like_dom"/>
</dbReference>
<reference evidence="6 7" key="1">
    <citation type="journal article" date="2013" name="PLoS Genet.">
        <title>Genomic mechanisms accounting for the adaptation to parasitism in nematode-trapping fungi.</title>
        <authorList>
            <person name="Meerupati T."/>
            <person name="Andersson K.M."/>
            <person name="Friman E."/>
            <person name="Kumar D."/>
            <person name="Tunlid A."/>
            <person name="Ahren D."/>
        </authorList>
    </citation>
    <scope>NUCLEOTIDE SEQUENCE [LARGE SCALE GENOMIC DNA]</scope>
    <source>
        <strain evidence="6 7">CBS 200.50</strain>
    </source>
</reference>
<dbReference type="Pfam" id="PF00501">
    <property type="entry name" value="AMP-binding"/>
    <property type="match status" value="2"/>
</dbReference>
<keyword evidence="1" id="KW-0596">Phosphopantetheine</keyword>
<dbReference type="Gene3D" id="1.10.1200.10">
    <property type="entry name" value="ACP-like"/>
    <property type="match status" value="2"/>
</dbReference>
<dbReference type="InterPro" id="IPR020806">
    <property type="entry name" value="PKS_PP-bd"/>
</dbReference>
<dbReference type="CDD" id="cd19545">
    <property type="entry name" value="FUM14_C_NRPS-like"/>
    <property type="match status" value="2"/>
</dbReference>
<dbReference type="GO" id="GO:0005737">
    <property type="term" value="C:cytoplasm"/>
    <property type="evidence" value="ECO:0007669"/>
    <property type="project" value="TreeGrafter"/>
</dbReference>
<feature type="transmembrane region" description="Helical" evidence="4">
    <location>
        <begin position="2894"/>
        <end position="2913"/>
    </location>
</feature>
<dbReference type="GO" id="GO:0043041">
    <property type="term" value="P:amino acid activation for nonribosomal peptide biosynthetic process"/>
    <property type="evidence" value="ECO:0007669"/>
    <property type="project" value="TreeGrafter"/>
</dbReference>
<dbReference type="SMART" id="SM01294">
    <property type="entry name" value="PKS_PP_betabranch"/>
    <property type="match status" value="1"/>
</dbReference>
<dbReference type="CDD" id="cd05235">
    <property type="entry name" value="SDR_e1"/>
    <property type="match status" value="1"/>
</dbReference>
<dbReference type="Gene3D" id="3.30.300.30">
    <property type="match status" value="2"/>
</dbReference>
<keyword evidence="7" id="KW-1185">Reference proteome</keyword>
<dbReference type="Gene3D" id="3.30.559.10">
    <property type="entry name" value="Chloramphenicol acetyltransferase-like domain"/>
    <property type="match status" value="2"/>
</dbReference>
<dbReference type="PROSITE" id="PS50075">
    <property type="entry name" value="CARRIER"/>
    <property type="match status" value="2"/>
</dbReference>
<accession>S8CB11</accession>
<dbReference type="SMART" id="SM00823">
    <property type="entry name" value="PKS_PP"/>
    <property type="match status" value="2"/>
</dbReference>
<dbReference type="FunFam" id="3.30.300.30:FF:000015">
    <property type="entry name" value="Nonribosomal peptide synthase SidD"/>
    <property type="match status" value="2"/>
</dbReference>
<evidence type="ECO:0000256" key="2">
    <source>
        <dbReference type="ARBA" id="ARBA00022553"/>
    </source>
</evidence>
<dbReference type="Proteomes" id="UP000015100">
    <property type="component" value="Unassembled WGS sequence"/>
</dbReference>
<dbReference type="InterPro" id="IPR036736">
    <property type="entry name" value="ACP-like_sf"/>
</dbReference>
<dbReference type="Gene3D" id="3.30.559.30">
    <property type="entry name" value="Nonribosomal peptide synthetase, condensation domain"/>
    <property type="match status" value="2"/>
</dbReference>
<keyword evidence="3" id="KW-0436">Ligase</keyword>
<keyword evidence="4" id="KW-0812">Transmembrane</keyword>
<dbReference type="SUPFAM" id="SSF52777">
    <property type="entry name" value="CoA-dependent acyltransferases"/>
    <property type="match status" value="4"/>
</dbReference>
<dbReference type="InterPro" id="IPR010071">
    <property type="entry name" value="AA_adenyl_dom"/>
</dbReference>
<feature type="domain" description="Carrier" evidence="5">
    <location>
        <begin position="1021"/>
        <end position="1097"/>
    </location>
</feature>
<comment type="caution">
    <text evidence="6">The sequence shown here is derived from an EMBL/GenBank/DDBJ whole genome shotgun (WGS) entry which is preliminary data.</text>
</comment>
<dbReference type="Gene3D" id="3.40.50.12780">
    <property type="entry name" value="N-terminal domain of ligase-like"/>
    <property type="match status" value="2"/>
</dbReference>
<keyword evidence="4" id="KW-1133">Transmembrane helix</keyword>
<dbReference type="GO" id="GO:0044550">
    <property type="term" value="P:secondary metabolite biosynthetic process"/>
    <property type="evidence" value="ECO:0007669"/>
    <property type="project" value="TreeGrafter"/>
</dbReference>
<dbReference type="Pfam" id="PF00668">
    <property type="entry name" value="Condensation"/>
    <property type="match status" value="2"/>
</dbReference>
<dbReference type="OMA" id="CTPISTI"/>
<dbReference type="SUPFAM" id="SSF47336">
    <property type="entry name" value="ACP-like"/>
    <property type="match status" value="2"/>
</dbReference>
<dbReference type="InterPro" id="IPR042099">
    <property type="entry name" value="ANL_N_sf"/>
</dbReference>
<dbReference type="InterPro" id="IPR000873">
    <property type="entry name" value="AMP-dep_synth/lig_dom"/>
</dbReference>
<keyword evidence="4" id="KW-0472">Membrane</keyword>
<dbReference type="InterPro" id="IPR013120">
    <property type="entry name" value="FAR_NAD-bd"/>
</dbReference>
<feature type="transmembrane region" description="Helical" evidence="4">
    <location>
        <begin position="3000"/>
        <end position="3024"/>
    </location>
</feature>
<dbReference type="FunFam" id="3.40.50.12780:FF:000014">
    <property type="entry name" value="Nonribosomal peptide synthetase 1"/>
    <property type="match status" value="2"/>
</dbReference>
<dbReference type="CDD" id="cd05918">
    <property type="entry name" value="A_NRPS_SidN3_like"/>
    <property type="match status" value="2"/>
</dbReference>
<feature type="transmembrane region" description="Helical" evidence="4">
    <location>
        <begin position="2956"/>
        <end position="2979"/>
    </location>
</feature>
<dbReference type="Gene3D" id="3.40.50.720">
    <property type="entry name" value="NAD(P)-binding Rossmann-like Domain"/>
    <property type="match status" value="1"/>
</dbReference>
<dbReference type="InterPro" id="IPR023213">
    <property type="entry name" value="CAT-like_dom_sf"/>
</dbReference>
<dbReference type="GO" id="GO:0016874">
    <property type="term" value="F:ligase activity"/>
    <property type="evidence" value="ECO:0007669"/>
    <property type="project" value="UniProtKB-KW"/>
</dbReference>
<dbReference type="OrthoDB" id="416786at2759"/>
<keyword evidence="2" id="KW-0597">Phosphoprotein</keyword>
<dbReference type="Pfam" id="PF07993">
    <property type="entry name" value="NAD_binding_4"/>
    <property type="match status" value="1"/>
</dbReference>
<name>S8CB11_DACHA</name>
<dbReference type="FunFam" id="3.30.559.30:FF:000003">
    <property type="entry name" value="Nonribosomal peptide synthase SidD"/>
    <property type="match status" value="2"/>
</dbReference>
<proteinExistence type="predicted"/>
<evidence type="ECO:0000313" key="6">
    <source>
        <dbReference type="EMBL" id="EPS44867.1"/>
    </source>
</evidence>
<dbReference type="PANTHER" id="PTHR45527:SF1">
    <property type="entry name" value="FATTY ACID SYNTHASE"/>
    <property type="match status" value="1"/>
</dbReference>
<dbReference type="eggNOG" id="KOG1178">
    <property type="taxonomic scope" value="Eukaryota"/>
</dbReference>
<dbReference type="HOGENOM" id="CLU_225585_0_0_1"/>
<dbReference type="GO" id="GO:0031177">
    <property type="term" value="F:phosphopantetheine binding"/>
    <property type="evidence" value="ECO:0007669"/>
    <property type="project" value="InterPro"/>
</dbReference>
<dbReference type="InterPro" id="IPR009081">
    <property type="entry name" value="PP-bd_ACP"/>
</dbReference>
<dbReference type="InterPro" id="IPR036291">
    <property type="entry name" value="NAD(P)-bd_dom_sf"/>
</dbReference>
<gene>
    <name evidence="6" type="ORF">H072_1138</name>
</gene>
<reference evidence="7" key="2">
    <citation type="submission" date="2013-04" db="EMBL/GenBank/DDBJ databases">
        <title>Genomic mechanisms accounting for the adaptation to parasitism in nematode-trapping fungi.</title>
        <authorList>
            <person name="Ahren D.G."/>
        </authorList>
    </citation>
    <scope>NUCLEOTIDE SEQUENCE [LARGE SCALE GENOMIC DNA]</scope>
    <source>
        <strain evidence="7">CBS 200.50</strain>
    </source>
</reference>
<dbReference type="NCBIfam" id="TIGR01733">
    <property type="entry name" value="AA-adenyl-dom"/>
    <property type="match status" value="2"/>
</dbReference>
<evidence type="ECO:0000256" key="1">
    <source>
        <dbReference type="ARBA" id="ARBA00022450"/>
    </source>
</evidence>
<dbReference type="PANTHER" id="PTHR45527">
    <property type="entry name" value="NONRIBOSOMAL PEPTIDE SYNTHETASE"/>
    <property type="match status" value="1"/>
</dbReference>
<dbReference type="SUPFAM" id="SSF56801">
    <property type="entry name" value="Acetyl-CoA synthetase-like"/>
    <property type="match status" value="2"/>
</dbReference>
<feature type="transmembrane region" description="Helical" evidence="4">
    <location>
        <begin position="2793"/>
        <end position="2819"/>
    </location>
</feature>
<protein>
    <recommendedName>
        <fullName evidence="5">Carrier domain-containing protein</fullName>
    </recommendedName>
</protein>
<evidence type="ECO:0000259" key="5">
    <source>
        <dbReference type="PROSITE" id="PS50075"/>
    </source>
</evidence>
<evidence type="ECO:0000313" key="7">
    <source>
        <dbReference type="Proteomes" id="UP000015100"/>
    </source>
</evidence>
<dbReference type="STRING" id="1284197.S8CB11"/>
<dbReference type="NCBIfam" id="TIGR01746">
    <property type="entry name" value="Thioester-redct"/>
    <property type="match status" value="1"/>
</dbReference>
<feature type="transmembrane region" description="Helical" evidence="4">
    <location>
        <begin position="3058"/>
        <end position="3077"/>
    </location>
</feature>
<evidence type="ECO:0000256" key="3">
    <source>
        <dbReference type="ARBA" id="ARBA00022598"/>
    </source>
</evidence>
<dbReference type="InterPro" id="IPR045851">
    <property type="entry name" value="AMP-bd_C_sf"/>
</dbReference>
<organism evidence="6 7">
    <name type="scientific">Dactylellina haptotyla (strain CBS 200.50)</name>
    <name type="common">Nematode-trapping fungus</name>
    <name type="synonym">Monacrosporium haptotylum</name>
    <dbReference type="NCBI Taxonomy" id="1284197"/>
    <lineage>
        <taxon>Eukaryota</taxon>
        <taxon>Fungi</taxon>
        <taxon>Dikarya</taxon>
        <taxon>Ascomycota</taxon>
        <taxon>Pezizomycotina</taxon>
        <taxon>Orbiliomycetes</taxon>
        <taxon>Orbiliales</taxon>
        <taxon>Orbiliaceae</taxon>
        <taxon>Dactylellina</taxon>
    </lineage>
</organism>
<feature type="domain" description="Carrier" evidence="5">
    <location>
        <begin position="2123"/>
        <end position="2201"/>
    </location>
</feature>
<dbReference type="EMBL" id="AQGS01000031">
    <property type="protein sequence ID" value="EPS44867.1"/>
    <property type="molecule type" value="Genomic_DNA"/>
</dbReference>
<dbReference type="SUPFAM" id="SSF51735">
    <property type="entry name" value="NAD(P)-binding Rossmann-fold domains"/>
    <property type="match status" value="1"/>
</dbReference>
<sequence length="3168" mass="352508">MSAQLTKNLSTAVEPFSLFDNAAAVHGALMEIESHGLIPRSSILDLYPCTPMQEGFMALSAIEKHSYICQYVFELHLNVNLERLKEAWRVLEESCELLRTRIAITETLGTVQLVTSKETVWKETKTLEEYQKWDSEETMDFEEPLSRCGLADNGKYFIWTAHHAIADAFSMNILFRELKRIYGELSNSSSSHGSTIVPFRYFVHDQISTDAKATESYWRKYLADCPSSAYPKVNSTTPHKSSPNQMISDTLTIQRAGGSKIKTSTIATAAWAVAMGHYTQSDDIIFGTISAGRKGSVQGVRNMAGPTLTTFPIRITLDPTQSVTSLLESIQADGEHRVPYEQVGLRRIAQMGPDGRKASDLRNLFVVQLPHKVSYDQAPLPMKIVSEPTYKHPYPLMMICIMDQQKLTLEAHYDDAVMSSNEIRGLLNHYMHIVQQLAEAESSPRLLQNVDLFTMHDRMQVQKWNGIPLKENYVCLHELFEMQAKMQPDASAISAWDDQFTYRELDEISNKLAAELMRIGAGPEKIVPVCFSKSAWTLVSLLAVLKSGAACMAMDASHPLARLQAIAADTKAEIIVAGPEHVELCKSLVPLVVPVTPSFVQNLPNVGRVRSQVRPNNRAFTLFTSGSTGTPKGMEIEHRAISTSLLGQCAIYGIGPDTRRYQFSGYSFDASMADMFCPLISGGCVCIPSDHDRINDLAGSINSMKANQLCMTPSVIGLLDPSTVPTIQSILLGGEAMTHEIIQKWAGRVRLFNVYGPSECSIISSTTENKVDAPKSKSTCIGYALGCRNWVVDPQNHNVLAPIGSIGELMIEGPIVARGYLGRPEQTAASFIENPSFLQADWGYQNIYPRVYKTGDLVRYDVDGTLIFVGRKDTQVKYHGQRIELADIEENLRGSKYVQNCMALVPKAGPHSGQLVAILELNQAADSSADVENDFILNIDIVSSKVTAIRSYASANIPPYMLPTVYLVSIKLPLNKSGKLDRLKIKKSVETMSKASKELLSLSATSKNASATNSKPATTGVPATRTEEIIRNCFARVLNRQPSDVPLDQSFVRLGGDSISAMELVPMCRREGVIVTAKDVLQCEGISDLATRATSNGMQVGSNSETNSDHRAVTPYSLLSRVGEVQDVLSEVESHHGIARRFIADIYPCTPLQESLMALTKMQKNAYVTQMVLPFVAQINVSQFQAAWERVVARNDILRTKIIQSPRFGSLQIVLKNANTSLSNVADRLDGYLAADKQIPFDYGASLWRAAIVTEGKQMFFVCTMHHSVYDGWSLPLMLQQLVLFYDGKSISPFSTRFSDFVKYLEETNDSTSERFWRGQLEGYQAKDFPARPLDAHHTRQSQTASFPISFTKHQGKNTTIATLIRAAWAFVVSQYSESSDVAFGMTMSGRNAPVDGIMEMVGPTITTVPVRIQLQAQKLVSEFLEAVQAQATNMIPYEHKGLQNIGRMGQDCKSACDFQNLLVIQTSNDQKSTGNIFGPAIIPADFAANFTSYPLVVEANLGKSAINLEISFDANTISRVQVERLMFHFSRVFEILHSAPASMKVSDIDMFSSHDRMQIEEWNKEYPETLHECIHEVIQKHAHIRPFAEAVYGWDRSFTYAELDLLSSQLAEHLVRNFSIGAEKFVPILFEKSAWVVVAIMGVLKAGAAFVPLDINHPRQRLEEIIGQVDAKVVLATPTTEKLLDRMMLNRVVISGDFFEKGSYNLEVAPTGVESARLDRPSTIHLHQRANPRTPAYTIFTSGSTGKPKGVVIEHGAICSGLVSRQESCNLSSETRTLQFSSFSFDVSVEDILAPLAFGGCVCIPSEEERLNNISGFIRESRANSLATTPSFASTLNPGDVPSLRYLRLGGERLTSAQVSKWAGVLSLKNCYGPTETCISATLSEKVSFKSDPSNIGKGIGTVTWIVNPDDANRLTPLGMVGELLLEGPLLARGYLNDEEKTRNSFIINPKWAVSGRPNETRRFYKTGDLVRYSANGDILYIGRKDTQVKLHGLRIELGEIEHHISQHIPPSWKVVVEVVDSIRGGHKSSFLAAMVSVEENNNGHTVLPMTDELRAIFQSLEANIKTQIPHYMVPQLYVPLSGFPSTIAGKTDRKALRALGSQIASMDLMPYSISAKLDKEMPATELEASLQETWANILCLDKSDVGVNQSFYQLGGDSITVVSLSATIKKEYDVAVSVQSLANSQVTIRDLAAQIQHAKAGEVVEERKVDLLKEFDDCMEEITQDAERSRVFLTGTTGFLGTQILRQLLSLEHVKKVVLLVRAKTVEEGLKRVIEVAQENKWWRDEFATKIEIWTGDLAKPRFDLTAEQWINLSGSIDTIIHNGAIVNWIADFDTLKPANVNSTVQLLKIVNKSPATPRFVFVTGGASFENDILENREEISALLTKSNGYAQSKYLAEILVRQFATTPVAGDRVSVVKPSFLIGTQEEGVANTDDFFWRVVASAMEIGAYPIEEDNWLTISSTANVSATILNQVMGENVDTFIQVKNGLPVKEFWEMLVNELGYEMKPIEWTSWLGLMHQRLEVVGKNHVLWPVFQFLGQLGIAKRPTELEESQKVQIRTALKKNIEYLVGIGYLPNANGRRSRDSYNSAIVQSQGINGALTNIVTEDFFLGINTPDNVTNARWIGFKDTPYRDFVPAEELKYQTTGVWGFGRNTSYSYVADSLEMLRSRINGTKTAPDGSYYERLGQTECRKELLSGSSISTFSSSFLIANQSAFTNNASVIFYEVTYPAERYEVLRNETLRDLRIRQYLGLNQTDPVFDKFKREIGADFTWEVEYCLINKTPNVCRLEVSVPILIVTSICGLLKILCIGFTLYYLRGSGYKDIFLTIGDAISSFLTSHDRHTRDSAQKFISYSAFDKRRRAHWPLMKDSSTYDSENRSDRARFYASPNHWIFSIAVSLITGLIGAITFFNEFKPLGARSELFSWRDYAAEGYPRTGYNKFYLQILQINMPQLIISLIYILINATLTIVCMNEEFIRYGRRPGPLRLTEPKGKQKGTYFLSLPFRYAIPLQVIFTLLPWLFPQGLFYKRISFYDWFGRTNTSPSVSGIFARAGPIQIFFILFLAMILFLFFLAWTKYPGGAPIVGTSTAAISAACWGPEGSAIAESDTICYRVLKKAVASGGDDEEDTLAEPWTPWVPVEGRAAEKCGFTDDTSCPEIESGGRYM</sequence>
<evidence type="ECO:0000256" key="4">
    <source>
        <dbReference type="SAM" id="Phobius"/>
    </source>
</evidence>
<dbReference type="Pfam" id="PF00550">
    <property type="entry name" value="PP-binding"/>
    <property type="match status" value="2"/>
</dbReference>